<feature type="transmembrane region" description="Helical" evidence="12">
    <location>
        <begin position="259"/>
        <end position="280"/>
    </location>
</feature>
<protein>
    <recommendedName>
        <fullName evidence="14">G-protein coupled receptors family 1 profile domain-containing protein</fullName>
    </recommendedName>
</protein>
<keyword evidence="11" id="KW-0807">Transducer</keyword>
<dbReference type="InterPro" id="IPR000276">
    <property type="entry name" value="GPCR_Rhodpsn"/>
</dbReference>
<name>A0AAE1PUP1_9EUCA</name>
<dbReference type="PANTHER" id="PTHR24243">
    <property type="entry name" value="G-PROTEIN COUPLED RECEPTOR"/>
    <property type="match status" value="1"/>
</dbReference>
<reference evidence="15" key="1">
    <citation type="submission" date="2023-11" db="EMBL/GenBank/DDBJ databases">
        <title>Genome assemblies of two species of porcelain crab, Petrolisthes cinctipes and Petrolisthes manimaculis (Anomura: Porcellanidae).</title>
        <authorList>
            <person name="Angst P."/>
        </authorList>
    </citation>
    <scope>NUCLEOTIDE SEQUENCE</scope>
    <source>
        <strain evidence="15">PB745_02</strain>
        <tissue evidence="15">Gill</tissue>
    </source>
</reference>
<keyword evidence="16" id="KW-1185">Reference proteome</keyword>
<dbReference type="Gene3D" id="1.20.1070.10">
    <property type="entry name" value="Rhodopsin 7-helix transmembrane proteins"/>
    <property type="match status" value="1"/>
</dbReference>
<dbReference type="InterPro" id="IPR005390">
    <property type="entry name" value="NeuromedU_rcpt"/>
</dbReference>
<evidence type="ECO:0000256" key="9">
    <source>
        <dbReference type="ARBA" id="ARBA00023170"/>
    </source>
</evidence>
<evidence type="ECO:0000256" key="4">
    <source>
        <dbReference type="ARBA" id="ARBA00022692"/>
    </source>
</evidence>
<feature type="transmembrane region" description="Helical" evidence="12">
    <location>
        <begin position="116"/>
        <end position="134"/>
    </location>
</feature>
<keyword evidence="8" id="KW-1015">Disulfide bond</keyword>
<dbReference type="GO" id="GO:0005886">
    <property type="term" value="C:plasma membrane"/>
    <property type="evidence" value="ECO:0007669"/>
    <property type="project" value="UniProtKB-SubCell"/>
</dbReference>
<evidence type="ECO:0000256" key="5">
    <source>
        <dbReference type="ARBA" id="ARBA00022989"/>
    </source>
</evidence>
<comment type="caution">
    <text evidence="15">The sequence shown here is derived from an EMBL/GenBank/DDBJ whole genome shotgun (WGS) entry which is preliminary data.</text>
</comment>
<dbReference type="PANTHER" id="PTHR24243:SF208">
    <property type="entry name" value="PYROKININ-1 RECEPTOR"/>
    <property type="match status" value="1"/>
</dbReference>
<keyword evidence="7 12" id="KW-0472">Membrane</keyword>
<dbReference type="EMBL" id="JAWZYT010001218">
    <property type="protein sequence ID" value="KAK4314498.1"/>
    <property type="molecule type" value="Genomic_DNA"/>
</dbReference>
<keyword evidence="13" id="KW-0732">Signal</keyword>
<gene>
    <name evidence="15" type="ORF">Pmani_014203</name>
</gene>
<evidence type="ECO:0000256" key="3">
    <source>
        <dbReference type="ARBA" id="ARBA00022475"/>
    </source>
</evidence>
<feature type="transmembrane region" description="Helical" evidence="12">
    <location>
        <begin position="345"/>
        <end position="367"/>
    </location>
</feature>
<feature type="domain" description="G-protein coupled receptors family 1 profile" evidence="14">
    <location>
        <begin position="95"/>
        <end position="364"/>
    </location>
</feature>
<feature type="chain" id="PRO_5042162926" description="G-protein coupled receptors family 1 profile domain-containing protein" evidence="13">
    <location>
        <begin position="24"/>
        <end position="433"/>
    </location>
</feature>
<evidence type="ECO:0000256" key="12">
    <source>
        <dbReference type="SAM" id="Phobius"/>
    </source>
</evidence>
<comment type="subcellular location">
    <subcellularLocation>
        <location evidence="1">Cell membrane</location>
        <topology evidence="1">Multi-pass membrane protein</topology>
    </subcellularLocation>
</comment>
<organism evidence="15 16">
    <name type="scientific">Petrolisthes manimaculis</name>
    <dbReference type="NCBI Taxonomy" id="1843537"/>
    <lineage>
        <taxon>Eukaryota</taxon>
        <taxon>Metazoa</taxon>
        <taxon>Ecdysozoa</taxon>
        <taxon>Arthropoda</taxon>
        <taxon>Crustacea</taxon>
        <taxon>Multicrustacea</taxon>
        <taxon>Malacostraca</taxon>
        <taxon>Eumalacostraca</taxon>
        <taxon>Eucarida</taxon>
        <taxon>Decapoda</taxon>
        <taxon>Pleocyemata</taxon>
        <taxon>Anomura</taxon>
        <taxon>Galatheoidea</taxon>
        <taxon>Porcellanidae</taxon>
        <taxon>Petrolisthes</taxon>
    </lineage>
</organism>
<comment type="similarity">
    <text evidence="2">Belongs to the G-protein coupled receptor 1 family.</text>
</comment>
<keyword evidence="4 12" id="KW-0812">Transmembrane</keyword>
<evidence type="ECO:0000256" key="8">
    <source>
        <dbReference type="ARBA" id="ARBA00023157"/>
    </source>
</evidence>
<feature type="transmembrane region" description="Helical" evidence="12">
    <location>
        <begin position="300"/>
        <end position="318"/>
    </location>
</feature>
<evidence type="ECO:0000256" key="13">
    <source>
        <dbReference type="SAM" id="SignalP"/>
    </source>
</evidence>
<evidence type="ECO:0000259" key="14">
    <source>
        <dbReference type="PROSITE" id="PS50262"/>
    </source>
</evidence>
<evidence type="ECO:0000256" key="2">
    <source>
        <dbReference type="ARBA" id="ARBA00010663"/>
    </source>
</evidence>
<feature type="signal peptide" evidence="13">
    <location>
        <begin position="1"/>
        <end position="23"/>
    </location>
</feature>
<evidence type="ECO:0000256" key="1">
    <source>
        <dbReference type="ARBA" id="ARBA00004651"/>
    </source>
</evidence>
<dbReference type="GO" id="GO:0001607">
    <property type="term" value="F:neuromedin U receptor activity"/>
    <property type="evidence" value="ECO:0007669"/>
    <property type="project" value="InterPro"/>
</dbReference>
<keyword evidence="10" id="KW-0325">Glycoprotein</keyword>
<keyword evidence="9" id="KW-0675">Receptor</keyword>
<evidence type="ECO:0000256" key="6">
    <source>
        <dbReference type="ARBA" id="ARBA00023040"/>
    </source>
</evidence>
<dbReference type="InterPro" id="IPR017452">
    <property type="entry name" value="GPCR_Rhodpsn_7TM"/>
</dbReference>
<dbReference type="SUPFAM" id="SSF81321">
    <property type="entry name" value="Family A G protein-coupled receptor-like"/>
    <property type="match status" value="1"/>
</dbReference>
<feature type="transmembrane region" description="Helical" evidence="12">
    <location>
        <begin position="199"/>
        <end position="217"/>
    </location>
</feature>
<dbReference type="PROSITE" id="PS50262">
    <property type="entry name" value="G_PROTEIN_RECEP_F1_2"/>
    <property type="match status" value="1"/>
</dbReference>
<proteinExistence type="inferred from homology"/>
<dbReference type="Pfam" id="PF00001">
    <property type="entry name" value="7tm_1"/>
    <property type="match status" value="1"/>
</dbReference>
<keyword evidence="6" id="KW-0297">G-protein coupled receptor</keyword>
<accession>A0AAE1PUP1</accession>
<keyword evidence="5 12" id="KW-1133">Transmembrane helix</keyword>
<dbReference type="Proteomes" id="UP001292094">
    <property type="component" value="Unassembled WGS sequence"/>
</dbReference>
<evidence type="ECO:0000256" key="7">
    <source>
        <dbReference type="ARBA" id="ARBA00023136"/>
    </source>
</evidence>
<evidence type="ECO:0000256" key="11">
    <source>
        <dbReference type="ARBA" id="ARBA00023224"/>
    </source>
</evidence>
<sequence length="433" mass="48602">MSDLPSITLLVVLTEVAANVTEAVTVNTTQTFNKNIDNGTFITTNNTHTSNGTMEDEWDAEEYIQTRLGPKNLPYPILLPMTVLYCVIAVGGLVGNALTCLVVAKNTNMRTSTDYYLVNLAVADLFTLILALPLEVHQMWVQYPWTWGEAACRVRAMVPETVAHVSVLTILALSGERYVAITNPVYAHTTHTLARTTRVLPVIWLVSLVAAAPWGYFQQVNQLMDPRGAVLPESAWCAIPFVTHNTGFSWLMWMSSVGAFFLPMIVLITLYCRIGMVLVLDPPTRTPTAGDGAIHTRKKCIRMLVAVVVAFFLCWAPFHAQRLMFVIVTSNNSWTEKLLSVNTKLFLFTGTCYYLNSAVNPILYSVMSVRFRNALRRSLCRGRDWARRKHHYNSNTTVRTREFADSSTTRLQQFSSRSGVDISYGFDKMDMEV</sequence>
<evidence type="ECO:0000256" key="10">
    <source>
        <dbReference type="ARBA" id="ARBA00023180"/>
    </source>
</evidence>
<evidence type="ECO:0000313" key="15">
    <source>
        <dbReference type="EMBL" id="KAK4314498.1"/>
    </source>
</evidence>
<dbReference type="PRINTS" id="PR01565">
    <property type="entry name" value="NEUROMEDINUR"/>
</dbReference>
<dbReference type="AlphaFoldDB" id="A0AAE1PUP1"/>
<keyword evidence="3" id="KW-1003">Cell membrane</keyword>
<feature type="transmembrane region" description="Helical" evidence="12">
    <location>
        <begin position="77"/>
        <end position="104"/>
    </location>
</feature>
<dbReference type="PRINTS" id="PR00237">
    <property type="entry name" value="GPCRRHODOPSN"/>
</dbReference>
<evidence type="ECO:0000313" key="16">
    <source>
        <dbReference type="Proteomes" id="UP001292094"/>
    </source>
</evidence>